<dbReference type="SUPFAM" id="SSF161098">
    <property type="entry name" value="MetI-like"/>
    <property type="match status" value="1"/>
</dbReference>
<evidence type="ECO:0000256" key="7">
    <source>
        <dbReference type="ARBA" id="ARBA00023136"/>
    </source>
</evidence>
<comment type="similarity">
    <text evidence="2">Belongs to the binding-protein-dependent transport system permease family. CysTW subfamily.</text>
</comment>
<feature type="transmembrane region" description="Helical" evidence="8">
    <location>
        <begin position="94"/>
        <end position="116"/>
    </location>
</feature>
<name>A0A380WVN0_9FIRM</name>
<evidence type="ECO:0000256" key="4">
    <source>
        <dbReference type="ARBA" id="ARBA00022475"/>
    </source>
</evidence>
<evidence type="ECO:0000256" key="8">
    <source>
        <dbReference type="RuleBase" id="RU363032"/>
    </source>
</evidence>
<feature type="transmembrane region" description="Helical" evidence="8">
    <location>
        <begin position="7"/>
        <end position="28"/>
    </location>
</feature>
<dbReference type="PROSITE" id="PS50928">
    <property type="entry name" value="ABC_TM1"/>
    <property type="match status" value="1"/>
</dbReference>
<feature type="transmembrane region" description="Helical" evidence="8">
    <location>
        <begin position="197"/>
        <end position="221"/>
    </location>
</feature>
<evidence type="ECO:0000256" key="1">
    <source>
        <dbReference type="ARBA" id="ARBA00004651"/>
    </source>
</evidence>
<dbReference type="InterPro" id="IPR000515">
    <property type="entry name" value="MetI-like"/>
</dbReference>
<feature type="transmembrane region" description="Helical" evidence="8">
    <location>
        <begin position="136"/>
        <end position="161"/>
    </location>
</feature>
<evidence type="ECO:0000313" key="11">
    <source>
        <dbReference type="Proteomes" id="UP000255124"/>
    </source>
</evidence>
<evidence type="ECO:0000256" key="3">
    <source>
        <dbReference type="ARBA" id="ARBA00022448"/>
    </source>
</evidence>
<comment type="subcellular location">
    <subcellularLocation>
        <location evidence="1 8">Cell membrane</location>
        <topology evidence="1 8">Multi-pass membrane protein</topology>
    </subcellularLocation>
</comment>
<organism evidence="10 11">
    <name type="scientific">Anaerococcus octavius</name>
    <dbReference type="NCBI Taxonomy" id="54007"/>
    <lineage>
        <taxon>Bacteria</taxon>
        <taxon>Bacillati</taxon>
        <taxon>Bacillota</taxon>
        <taxon>Tissierellia</taxon>
        <taxon>Tissierellales</taxon>
        <taxon>Peptoniphilaceae</taxon>
        <taxon>Anaerococcus</taxon>
    </lineage>
</organism>
<feature type="domain" description="ABC transmembrane type-1" evidence="9">
    <location>
        <begin position="58"/>
        <end position="262"/>
    </location>
</feature>
<dbReference type="PANTHER" id="PTHR42929:SF1">
    <property type="entry name" value="INNER MEMBRANE ABC TRANSPORTER PERMEASE PROTEIN YDCU-RELATED"/>
    <property type="match status" value="1"/>
</dbReference>
<keyword evidence="7 8" id="KW-0472">Membrane</keyword>
<dbReference type="InterPro" id="IPR035906">
    <property type="entry name" value="MetI-like_sf"/>
</dbReference>
<dbReference type="EMBL" id="UFTA01000002">
    <property type="protein sequence ID" value="SUU92883.1"/>
    <property type="molecule type" value="Genomic_DNA"/>
</dbReference>
<proteinExistence type="inferred from homology"/>
<dbReference type="Proteomes" id="UP000255124">
    <property type="component" value="Unassembled WGS sequence"/>
</dbReference>
<evidence type="ECO:0000256" key="2">
    <source>
        <dbReference type="ARBA" id="ARBA00007069"/>
    </source>
</evidence>
<protein>
    <submittedName>
        <fullName evidence="10">Spermidine/putrescine transport system permease protein PotB</fullName>
    </submittedName>
</protein>
<evidence type="ECO:0000256" key="6">
    <source>
        <dbReference type="ARBA" id="ARBA00022989"/>
    </source>
</evidence>
<evidence type="ECO:0000256" key="5">
    <source>
        <dbReference type="ARBA" id="ARBA00022692"/>
    </source>
</evidence>
<sequence>MKKYLNIYLLWAGVFIILPLVLILFYSFNGTGSIAFENFSFSLSNYKRFFEPLYLKMLGITLLISFLATLGCLLIGYPVAYIISKMDETIASSLIFVFIMPMWINLLLRTYGWITLLGRNGVLNRFLASFGSGPLGIMYTPTAVVLGMVYEFLPFMVIQIYNALKKVDKNLIDAALDLGADRKTIFRKVIFPLSLPGVYTGVIMVFIPAISTFVVSNLLGGQKVYMIGNLIDQQFTFTGDWGFGSATAIILMLILFLALFIQRKFGRELERDIV</sequence>
<keyword evidence="5 8" id="KW-0812">Transmembrane</keyword>
<feature type="transmembrane region" description="Helical" evidence="8">
    <location>
        <begin position="53"/>
        <end position="82"/>
    </location>
</feature>
<keyword evidence="4" id="KW-1003">Cell membrane</keyword>
<dbReference type="RefSeq" id="WP_115595522.1">
    <property type="nucleotide sequence ID" value="NZ_UFTA01000002.1"/>
</dbReference>
<dbReference type="PANTHER" id="PTHR42929">
    <property type="entry name" value="INNER MEMBRANE ABC TRANSPORTER PERMEASE PROTEIN YDCU-RELATED-RELATED"/>
    <property type="match status" value="1"/>
</dbReference>
<evidence type="ECO:0000259" key="9">
    <source>
        <dbReference type="PROSITE" id="PS50928"/>
    </source>
</evidence>
<keyword evidence="3 8" id="KW-0813">Transport</keyword>
<dbReference type="AlphaFoldDB" id="A0A380WVN0"/>
<dbReference type="OrthoDB" id="9807047at2"/>
<dbReference type="Gene3D" id="1.10.3720.10">
    <property type="entry name" value="MetI-like"/>
    <property type="match status" value="1"/>
</dbReference>
<dbReference type="GO" id="GO:0055085">
    <property type="term" value="P:transmembrane transport"/>
    <property type="evidence" value="ECO:0007669"/>
    <property type="project" value="InterPro"/>
</dbReference>
<gene>
    <name evidence="10" type="primary">potB</name>
    <name evidence="10" type="ORF">NCTC9810_01230</name>
</gene>
<evidence type="ECO:0000313" key="10">
    <source>
        <dbReference type="EMBL" id="SUU92883.1"/>
    </source>
</evidence>
<dbReference type="GO" id="GO:0005886">
    <property type="term" value="C:plasma membrane"/>
    <property type="evidence" value="ECO:0007669"/>
    <property type="project" value="UniProtKB-SubCell"/>
</dbReference>
<feature type="transmembrane region" description="Helical" evidence="8">
    <location>
        <begin position="241"/>
        <end position="261"/>
    </location>
</feature>
<dbReference type="CDD" id="cd06261">
    <property type="entry name" value="TM_PBP2"/>
    <property type="match status" value="1"/>
</dbReference>
<dbReference type="Pfam" id="PF00528">
    <property type="entry name" value="BPD_transp_1"/>
    <property type="match status" value="1"/>
</dbReference>
<keyword evidence="6 8" id="KW-1133">Transmembrane helix</keyword>
<reference evidence="10 11" key="1">
    <citation type="submission" date="2018-06" db="EMBL/GenBank/DDBJ databases">
        <authorList>
            <consortium name="Pathogen Informatics"/>
            <person name="Doyle S."/>
        </authorList>
    </citation>
    <scope>NUCLEOTIDE SEQUENCE [LARGE SCALE GENOMIC DNA]</scope>
    <source>
        <strain evidence="10 11">NCTC9810</strain>
    </source>
</reference>
<accession>A0A380WVN0</accession>